<accession>A0A9X2HHD4</accession>
<dbReference type="Gene3D" id="3.40.50.620">
    <property type="entry name" value="HUPs"/>
    <property type="match status" value="1"/>
</dbReference>
<protein>
    <submittedName>
        <fullName evidence="1">Uncharacterized protein</fullName>
    </submittedName>
</protein>
<gene>
    <name evidence="1" type="ORF">NBM05_06810</name>
</gene>
<dbReference type="AlphaFoldDB" id="A0A9X2HHD4"/>
<dbReference type="EMBL" id="JANAFB010000013">
    <property type="protein sequence ID" value="MCP3425731.1"/>
    <property type="molecule type" value="Genomic_DNA"/>
</dbReference>
<dbReference type="InterPro" id="IPR014729">
    <property type="entry name" value="Rossmann-like_a/b/a_fold"/>
</dbReference>
<dbReference type="RefSeq" id="WP_254166077.1">
    <property type="nucleotide sequence ID" value="NZ_JANAFB010000013.1"/>
</dbReference>
<organism evidence="1 2">
    <name type="scientific">Rothia santali</name>
    <dbReference type="NCBI Taxonomy" id="2949643"/>
    <lineage>
        <taxon>Bacteria</taxon>
        <taxon>Bacillati</taxon>
        <taxon>Actinomycetota</taxon>
        <taxon>Actinomycetes</taxon>
        <taxon>Micrococcales</taxon>
        <taxon>Micrococcaceae</taxon>
        <taxon>Rothia</taxon>
    </lineage>
</organism>
<reference evidence="1" key="1">
    <citation type="submission" date="2022-06" db="EMBL/GenBank/DDBJ databases">
        <title>Rothia sp. isolated from sandalwood seedling.</title>
        <authorList>
            <person name="Tuikhar N."/>
            <person name="Kirdat K."/>
            <person name="Thorat V."/>
            <person name="Swetha P."/>
            <person name="Padma S."/>
            <person name="Sundararaj R."/>
            <person name="Yadav A."/>
        </authorList>
    </citation>
    <scope>NUCLEOTIDE SEQUENCE</scope>
    <source>
        <strain evidence="1">AR01</strain>
    </source>
</reference>
<dbReference type="Proteomes" id="UP001139502">
    <property type="component" value="Unassembled WGS sequence"/>
</dbReference>
<keyword evidence="2" id="KW-1185">Reference proteome</keyword>
<comment type="caution">
    <text evidence="1">The sequence shown here is derived from an EMBL/GenBank/DDBJ whole genome shotgun (WGS) entry which is preliminary data.</text>
</comment>
<evidence type="ECO:0000313" key="1">
    <source>
        <dbReference type="EMBL" id="MCP3425731.1"/>
    </source>
</evidence>
<dbReference type="SUPFAM" id="SSF52402">
    <property type="entry name" value="Adenine nucleotide alpha hydrolases-like"/>
    <property type="match status" value="1"/>
</dbReference>
<proteinExistence type="predicted"/>
<name>A0A9X2HHD4_9MICC</name>
<evidence type="ECO:0000313" key="2">
    <source>
        <dbReference type="Proteomes" id="UP001139502"/>
    </source>
</evidence>
<sequence length="163" mass="18007">MSTVLVVTEAILGPTDIENIDAFAPREEDETTEIRLMVPAAMKKNLWLEFLDQLALLDFREAVDVVTSAEKGPQTLESEARAILDASVEELRAQGYSVRGRTAVGDPLAAMQEEVSDGAEQVLIITDPHPVEDTFNIHWSNKAERTLGVPVLHLYWGTGYVDD</sequence>